<keyword evidence="21" id="KW-1185">Reference proteome</keyword>
<reference evidence="20 21" key="1">
    <citation type="submission" date="2018-08" db="EMBL/GenBank/DDBJ databases">
        <title>A genome reference for cultivated species of the human gut microbiota.</title>
        <authorList>
            <person name="Zou Y."/>
            <person name="Xue W."/>
            <person name="Luo G."/>
        </authorList>
    </citation>
    <scope>NUCLEOTIDE SEQUENCE [LARGE SCALE GENOMIC DNA]</scope>
    <source>
        <strain evidence="20 21">AF37-2AT</strain>
    </source>
</reference>
<dbReference type="CDD" id="cd05387">
    <property type="entry name" value="BY-kinase"/>
    <property type="match status" value="1"/>
</dbReference>
<dbReference type="GO" id="GO:0005886">
    <property type="term" value="C:plasma membrane"/>
    <property type="evidence" value="ECO:0007669"/>
    <property type="project" value="UniProtKB-SubCell"/>
</dbReference>
<dbReference type="InterPro" id="IPR005702">
    <property type="entry name" value="Wzc-like_C"/>
</dbReference>
<accession>A0A3E3K4C4</accession>
<gene>
    <name evidence="20" type="ORF">DW016_05395</name>
</gene>
<feature type="domain" description="Polysaccharide chain length determinant N-terminal" evidence="18">
    <location>
        <begin position="10"/>
        <end position="98"/>
    </location>
</feature>
<evidence type="ECO:0000256" key="11">
    <source>
        <dbReference type="ARBA" id="ARBA00022777"/>
    </source>
</evidence>
<keyword evidence="11 20" id="KW-0418">Kinase</keyword>
<evidence type="ECO:0000256" key="6">
    <source>
        <dbReference type="ARBA" id="ARBA00022475"/>
    </source>
</evidence>
<evidence type="ECO:0000256" key="1">
    <source>
        <dbReference type="ARBA" id="ARBA00004429"/>
    </source>
</evidence>
<feature type="domain" description="AAA" evidence="19">
    <location>
        <begin position="283"/>
        <end position="412"/>
    </location>
</feature>
<evidence type="ECO:0000256" key="12">
    <source>
        <dbReference type="ARBA" id="ARBA00022840"/>
    </source>
</evidence>
<comment type="similarity">
    <text evidence="4">Belongs to the etk/wzc family.</text>
</comment>
<sequence length="470" mass="52628">MNEAREFKFDEISVFCIIRDLLKNLWVILLAAAAAWLAVTGMMSFRYVPEYTAQATMAVNAKGSSSAYSSLSLTNQMAGVFSEVFDSNVLKKKIAKDLGEKSIDESIRASVIEETNLITLQVTSENPRQAYMVIQSAIENYGEVSDYLFSNATLRIVQEPAVPYAPSNTMNISRIQKIAGLFGAAAVAGAIVLLSVLRFTVKTREGGKRSLDGRILEVIPYERKNKTVRGVLKKLNKSILISSALVSMSFCEAVRKTATRLDHHMQRREQKVLIVTSVSENEGKSSVAANLALALAEKGRKVLLIDVDLKKPALYKVFEKQQENRKYLSDYLEKKAGVKDVLFYEKKERIYTVFQKKGIHNAAKYLDSPEMGALIDAGRKKMDYVILDTPPMSVSSDAELMLKMADNAVLIVRQDWTDVRATNDASDTIRQTGVDFTGFILNAFFRENLWNSFREHSYYGYSRNDDSGEV</sequence>
<dbReference type="InterPro" id="IPR025669">
    <property type="entry name" value="AAA_dom"/>
</dbReference>
<protein>
    <recommendedName>
        <fullName evidence="5">non-specific protein-tyrosine kinase</fullName>
        <ecNumber evidence="5">2.7.10.2</ecNumber>
    </recommendedName>
</protein>
<evidence type="ECO:0000256" key="8">
    <source>
        <dbReference type="ARBA" id="ARBA00022679"/>
    </source>
</evidence>
<evidence type="ECO:0000256" key="7">
    <source>
        <dbReference type="ARBA" id="ARBA00022519"/>
    </source>
</evidence>
<comment type="caution">
    <text evidence="20">The sequence shown here is derived from an EMBL/GenBank/DDBJ whole genome shotgun (WGS) entry which is preliminary data.</text>
</comment>
<comment type="subcellular location">
    <subcellularLocation>
        <location evidence="1">Cell inner membrane</location>
        <topology evidence="1">Multi-pass membrane protein</topology>
    </subcellularLocation>
</comment>
<keyword evidence="9 17" id="KW-0812">Transmembrane</keyword>
<dbReference type="Pfam" id="PF13614">
    <property type="entry name" value="AAA_31"/>
    <property type="match status" value="1"/>
</dbReference>
<evidence type="ECO:0000256" key="4">
    <source>
        <dbReference type="ARBA" id="ARBA00008883"/>
    </source>
</evidence>
<dbReference type="AlphaFoldDB" id="A0A3E3K4C4"/>
<comment type="similarity">
    <text evidence="2">Belongs to the CpsC/CapA family.</text>
</comment>
<dbReference type="GO" id="GO:0005524">
    <property type="term" value="F:ATP binding"/>
    <property type="evidence" value="ECO:0007669"/>
    <property type="project" value="UniProtKB-KW"/>
</dbReference>
<dbReference type="OrthoDB" id="9815116at2"/>
<dbReference type="InterPro" id="IPR027417">
    <property type="entry name" value="P-loop_NTPase"/>
</dbReference>
<evidence type="ECO:0000259" key="18">
    <source>
        <dbReference type="Pfam" id="PF02706"/>
    </source>
</evidence>
<evidence type="ECO:0000313" key="20">
    <source>
        <dbReference type="EMBL" id="RGE88935.1"/>
    </source>
</evidence>
<dbReference type="RefSeq" id="WP_024733508.1">
    <property type="nucleotide sequence ID" value="NZ_CATZPC010000012.1"/>
</dbReference>
<evidence type="ECO:0000313" key="21">
    <source>
        <dbReference type="Proteomes" id="UP000261080"/>
    </source>
</evidence>
<keyword evidence="6" id="KW-1003">Cell membrane</keyword>
<keyword evidence="7" id="KW-0997">Cell inner membrane</keyword>
<dbReference type="GO" id="GO:0004715">
    <property type="term" value="F:non-membrane spanning protein tyrosine kinase activity"/>
    <property type="evidence" value="ECO:0007669"/>
    <property type="project" value="UniProtKB-EC"/>
</dbReference>
<dbReference type="InterPro" id="IPR003856">
    <property type="entry name" value="LPS_length_determ_N"/>
</dbReference>
<comment type="catalytic activity">
    <reaction evidence="16">
        <text>L-tyrosyl-[protein] + ATP = O-phospho-L-tyrosyl-[protein] + ADP + H(+)</text>
        <dbReference type="Rhea" id="RHEA:10596"/>
        <dbReference type="Rhea" id="RHEA-COMP:10136"/>
        <dbReference type="Rhea" id="RHEA-COMP:20101"/>
        <dbReference type="ChEBI" id="CHEBI:15378"/>
        <dbReference type="ChEBI" id="CHEBI:30616"/>
        <dbReference type="ChEBI" id="CHEBI:46858"/>
        <dbReference type="ChEBI" id="CHEBI:61978"/>
        <dbReference type="ChEBI" id="CHEBI:456216"/>
        <dbReference type="EC" id="2.7.10.2"/>
    </reaction>
</comment>
<evidence type="ECO:0000256" key="14">
    <source>
        <dbReference type="ARBA" id="ARBA00023136"/>
    </source>
</evidence>
<evidence type="ECO:0000256" key="15">
    <source>
        <dbReference type="ARBA" id="ARBA00023137"/>
    </source>
</evidence>
<keyword evidence="8 20" id="KW-0808">Transferase</keyword>
<evidence type="ECO:0000256" key="10">
    <source>
        <dbReference type="ARBA" id="ARBA00022741"/>
    </source>
</evidence>
<dbReference type="Proteomes" id="UP000261080">
    <property type="component" value="Unassembled WGS sequence"/>
</dbReference>
<dbReference type="PANTHER" id="PTHR32309:SF13">
    <property type="entry name" value="FERRIC ENTEROBACTIN TRANSPORT PROTEIN FEPE"/>
    <property type="match status" value="1"/>
</dbReference>
<proteinExistence type="inferred from homology"/>
<keyword evidence="10" id="KW-0547">Nucleotide-binding</keyword>
<comment type="similarity">
    <text evidence="3">Belongs to the CpsD/CapB family.</text>
</comment>
<evidence type="ECO:0000256" key="5">
    <source>
        <dbReference type="ARBA" id="ARBA00011903"/>
    </source>
</evidence>
<dbReference type="EMBL" id="QVLX01000002">
    <property type="protein sequence ID" value="RGE88935.1"/>
    <property type="molecule type" value="Genomic_DNA"/>
</dbReference>
<evidence type="ECO:0000256" key="16">
    <source>
        <dbReference type="ARBA" id="ARBA00051245"/>
    </source>
</evidence>
<keyword evidence="13 17" id="KW-1133">Transmembrane helix</keyword>
<dbReference type="InterPro" id="IPR050445">
    <property type="entry name" value="Bact_polysacc_biosynth/exp"/>
</dbReference>
<name>A0A3E3K4C4_9FIRM</name>
<dbReference type="Gene3D" id="3.40.50.300">
    <property type="entry name" value="P-loop containing nucleotide triphosphate hydrolases"/>
    <property type="match status" value="1"/>
</dbReference>
<feature type="transmembrane region" description="Helical" evidence="17">
    <location>
        <begin position="21"/>
        <end position="39"/>
    </location>
</feature>
<dbReference type="NCBIfam" id="TIGR01007">
    <property type="entry name" value="eps_fam"/>
    <property type="match status" value="1"/>
</dbReference>
<evidence type="ECO:0000256" key="3">
    <source>
        <dbReference type="ARBA" id="ARBA00007316"/>
    </source>
</evidence>
<dbReference type="Pfam" id="PF02706">
    <property type="entry name" value="Wzz"/>
    <property type="match status" value="1"/>
</dbReference>
<dbReference type="GeneID" id="97193754"/>
<keyword evidence="15" id="KW-0829">Tyrosine-protein kinase</keyword>
<evidence type="ECO:0000259" key="19">
    <source>
        <dbReference type="Pfam" id="PF13614"/>
    </source>
</evidence>
<keyword evidence="14 17" id="KW-0472">Membrane</keyword>
<keyword evidence="12" id="KW-0067">ATP-binding</keyword>
<dbReference type="PANTHER" id="PTHR32309">
    <property type="entry name" value="TYROSINE-PROTEIN KINASE"/>
    <property type="match status" value="1"/>
</dbReference>
<dbReference type="EC" id="2.7.10.2" evidence="5"/>
<dbReference type="SUPFAM" id="SSF52540">
    <property type="entry name" value="P-loop containing nucleoside triphosphate hydrolases"/>
    <property type="match status" value="1"/>
</dbReference>
<organism evidence="20 21">
    <name type="scientific">Sellimonas intestinalis</name>
    <dbReference type="NCBI Taxonomy" id="1653434"/>
    <lineage>
        <taxon>Bacteria</taxon>
        <taxon>Bacillati</taxon>
        <taxon>Bacillota</taxon>
        <taxon>Clostridia</taxon>
        <taxon>Lachnospirales</taxon>
        <taxon>Lachnospiraceae</taxon>
        <taxon>Sellimonas</taxon>
    </lineage>
</organism>
<evidence type="ECO:0000256" key="13">
    <source>
        <dbReference type="ARBA" id="ARBA00022989"/>
    </source>
</evidence>
<evidence type="ECO:0000256" key="9">
    <source>
        <dbReference type="ARBA" id="ARBA00022692"/>
    </source>
</evidence>
<evidence type="ECO:0000256" key="17">
    <source>
        <dbReference type="SAM" id="Phobius"/>
    </source>
</evidence>
<evidence type="ECO:0000256" key="2">
    <source>
        <dbReference type="ARBA" id="ARBA00006683"/>
    </source>
</evidence>
<feature type="transmembrane region" description="Helical" evidence="17">
    <location>
        <begin position="178"/>
        <end position="201"/>
    </location>
</feature>